<dbReference type="InterPro" id="IPR021190">
    <property type="entry name" value="Pept_M10A"/>
</dbReference>
<evidence type="ECO:0000313" key="8">
    <source>
        <dbReference type="Proteomes" id="UP000051686"/>
    </source>
</evidence>
<evidence type="ECO:0000256" key="1">
    <source>
        <dbReference type="ARBA" id="ARBA00022670"/>
    </source>
</evidence>
<protein>
    <recommendedName>
        <fullName evidence="6">Peptidase M10 metallopeptidase domain-containing protein</fullName>
    </recommendedName>
</protein>
<dbReference type="PATRIC" id="fig|1423777.3.peg.1147"/>
<feature type="compositionally biased region" description="Low complexity" evidence="5">
    <location>
        <begin position="52"/>
        <end position="89"/>
    </location>
</feature>
<dbReference type="GO" id="GO:0004222">
    <property type="term" value="F:metalloendopeptidase activity"/>
    <property type="evidence" value="ECO:0007669"/>
    <property type="project" value="InterPro"/>
</dbReference>
<dbReference type="PRINTS" id="PR00138">
    <property type="entry name" value="MATRIXIN"/>
</dbReference>
<gene>
    <name evidence="7" type="ORF">FD46_GL001113</name>
</gene>
<dbReference type="AlphaFoldDB" id="A0A0R1MJ35"/>
<dbReference type="InterPro" id="IPR024079">
    <property type="entry name" value="MetalloPept_cat_dom_sf"/>
</dbReference>
<organism evidence="7 8">
    <name type="scientific">Liquorilactobacillus oeni DSM 19972</name>
    <dbReference type="NCBI Taxonomy" id="1423777"/>
    <lineage>
        <taxon>Bacteria</taxon>
        <taxon>Bacillati</taxon>
        <taxon>Bacillota</taxon>
        <taxon>Bacilli</taxon>
        <taxon>Lactobacillales</taxon>
        <taxon>Lactobacillaceae</taxon>
        <taxon>Liquorilactobacillus</taxon>
    </lineage>
</organism>
<dbReference type="Pfam" id="PF00413">
    <property type="entry name" value="Peptidase_M10"/>
    <property type="match status" value="1"/>
</dbReference>
<evidence type="ECO:0000256" key="2">
    <source>
        <dbReference type="ARBA" id="ARBA00022723"/>
    </source>
</evidence>
<dbReference type="STRING" id="1423777.FD46_GL001113"/>
<sequence length="242" mass="26892">MLGAVLCILVKEPEFVVWGKDWASAAMKQTATLVQDSVQSLKQQSFYPRNVTSKPDSTTSSDTANWDDSTQSSSSSAQTDTSTAAKSTARTAQSVWDKKTATVYFDLPANISSQYRTAWQQAVNNWNSYKVFKLVVSNNKQNADIVLTVENQSNTSMAGVTETRTLFNNVNNEHFLIHAVSKLNIYYLDNYSLQRKINTAEHELGHALGLAHDTAEASVMQPQGSEYGIQKVDVQHLKELYP</sequence>
<comment type="caution">
    <text evidence="7">The sequence shown here is derived from an EMBL/GenBank/DDBJ whole genome shotgun (WGS) entry which is preliminary data.</text>
</comment>
<feature type="region of interest" description="Disordered" evidence="5">
    <location>
        <begin position="48"/>
        <end position="89"/>
    </location>
</feature>
<dbReference type="GO" id="GO:0031012">
    <property type="term" value="C:extracellular matrix"/>
    <property type="evidence" value="ECO:0007669"/>
    <property type="project" value="InterPro"/>
</dbReference>
<evidence type="ECO:0000256" key="4">
    <source>
        <dbReference type="ARBA" id="ARBA00022833"/>
    </source>
</evidence>
<dbReference type="GO" id="GO:0008270">
    <property type="term" value="F:zinc ion binding"/>
    <property type="evidence" value="ECO:0007669"/>
    <property type="project" value="InterPro"/>
</dbReference>
<dbReference type="CDD" id="cd04268">
    <property type="entry name" value="ZnMc_MMP_like"/>
    <property type="match status" value="1"/>
</dbReference>
<proteinExistence type="predicted"/>
<evidence type="ECO:0000256" key="5">
    <source>
        <dbReference type="SAM" id="MobiDB-lite"/>
    </source>
</evidence>
<dbReference type="Gene3D" id="3.40.390.10">
    <property type="entry name" value="Collagenase (Catalytic Domain)"/>
    <property type="match status" value="1"/>
</dbReference>
<evidence type="ECO:0000313" key="7">
    <source>
        <dbReference type="EMBL" id="KRL05162.1"/>
    </source>
</evidence>
<evidence type="ECO:0000256" key="3">
    <source>
        <dbReference type="ARBA" id="ARBA00022801"/>
    </source>
</evidence>
<dbReference type="SUPFAM" id="SSF55486">
    <property type="entry name" value="Metalloproteases ('zincins'), catalytic domain"/>
    <property type="match status" value="1"/>
</dbReference>
<keyword evidence="3" id="KW-0378">Hydrolase</keyword>
<reference evidence="7 8" key="1">
    <citation type="journal article" date="2015" name="Genome Announc.">
        <title>Expanding the biotechnology potential of lactobacilli through comparative genomics of 213 strains and associated genera.</title>
        <authorList>
            <person name="Sun Z."/>
            <person name="Harris H.M."/>
            <person name="McCann A."/>
            <person name="Guo C."/>
            <person name="Argimon S."/>
            <person name="Zhang W."/>
            <person name="Yang X."/>
            <person name="Jeffery I.B."/>
            <person name="Cooney J.C."/>
            <person name="Kagawa T.F."/>
            <person name="Liu W."/>
            <person name="Song Y."/>
            <person name="Salvetti E."/>
            <person name="Wrobel A."/>
            <person name="Rasinkangas P."/>
            <person name="Parkhill J."/>
            <person name="Rea M.C."/>
            <person name="O'Sullivan O."/>
            <person name="Ritari J."/>
            <person name="Douillard F.P."/>
            <person name="Paul Ross R."/>
            <person name="Yang R."/>
            <person name="Briner A.E."/>
            <person name="Felis G.E."/>
            <person name="de Vos W.M."/>
            <person name="Barrangou R."/>
            <person name="Klaenhammer T.R."/>
            <person name="Caufield P.W."/>
            <person name="Cui Y."/>
            <person name="Zhang H."/>
            <person name="O'Toole P.W."/>
        </authorList>
    </citation>
    <scope>NUCLEOTIDE SEQUENCE [LARGE SCALE GENOMIC DNA]</scope>
    <source>
        <strain evidence="7 8">DSM 19972</strain>
    </source>
</reference>
<dbReference type="Proteomes" id="UP000051686">
    <property type="component" value="Unassembled WGS sequence"/>
</dbReference>
<keyword evidence="8" id="KW-1185">Reference proteome</keyword>
<keyword evidence="2" id="KW-0479">Metal-binding</keyword>
<keyword evidence="4" id="KW-0862">Zinc</keyword>
<dbReference type="GO" id="GO:0006508">
    <property type="term" value="P:proteolysis"/>
    <property type="evidence" value="ECO:0007669"/>
    <property type="project" value="UniProtKB-KW"/>
</dbReference>
<dbReference type="InterPro" id="IPR001818">
    <property type="entry name" value="Pept_M10_metallopeptidase"/>
</dbReference>
<dbReference type="EMBL" id="AZEH01000034">
    <property type="protein sequence ID" value="KRL05162.1"/>
    <property type="molecule type" value="Genomic_DNA"/>
</dbReference>
<keyword evidence="1" id="KW-0645">Protease</keyword>
<name>A0A0R1MJ35_9LACO</name>
<feature type="domain" description="Peptidase M10 metallopeptidase" evidence="6">
    <location>
        <begin position="112"/>
        <end position="241"/>
    </location>
</feature>
<evidence type="ECO:0000259" key="6">
    <source>
        <dbReference type="Pfam" id="PF00413"/>
    </source>
</evidence>
<accession>A0A0R1MJ35</accession>